<comment type="caution">
    <text evidence="11">The sequence shown here is derived from an EMBL/GenBank/DDBJ whole genome shotgun (WGS) entry which is preliminary data.</text>
</comment>
<accession>A0ABT4VKJ9</accession>
<dbReference type="NCBIfam" id="TIGR01892">
    <property type="entry name" value="AcOrn-deacetyl"/>
    <property type="match status" value="1"/>
</dbReference>
<dbReference type="InterPro" id="IPR010169">
    <property type="entry name" value="AcOrn-deacetyl"/>
</dbReference>
<evidence type="ECO:0000256" key="7">
    <source>
        <dbReference type="ARBA" id="ARBA00022801"/>
    </source>
</evidence>
<dbReference type="PANTHER" id="PTHR43808">
    <property type="entry name" value="ACETYLORNITHINE DEACETYLASE"/>
    <property type="match status" value="1"/>
</dbReference>
<keyword evidence="4" id="KW-0055">Arginine biosynthesis</keyword>
<evidence type="ECO:0000256" key="5">
    <source>
        <dbReference type="ARBA" id="ARBA00022605"/>
    </source>
</evidence>
<dbReference type="SUPFAM" id="SSF55031">
    <property type="entry name" value="Bacterial exopeptidase dimerisation domain"/>
    <property type="match status" value="1"/>
</dbReference>
<keyword evidence="9" id="KW-0170">Cobalt</keyword>
<keyword evidence="7 11" id="KW-0378">Hydrolase</keyword>
<dbReference type="Pfam" id="PF07687">
    <property type="entry name" value="M20_dimer"/>
    <property type="match status" value="1"/>
</dbReference>
<dbReference type="PROSITE" id="PS00759">
    <property type="entry name" value="ARGE_DAPE_CPG2_2"/>
    <property type="match status" value="1"/>
</dbReference>
<gene>
    <name evidence="11" type="primary">argE</name>
    <name evidence="11" type="ORF">OOZ53_07160</name>
</gene>
<dbReference type="PANTHER" id="PTHR43808:SF31">
    <property type="entry name" value="N-ACETYL-L-CITRULLINE DEACETYLASE"/>
    <property type="match status" value="1"/>
</dbReference>
<reference evidence="11" key="1">
    <citation type="submission" date="2022-11" db="EMBL/GenBank/DDBJ databases">
        <title>Hoeflea poritis sp. nov., isolated from scleractinian coral Porites lutea.</title>
        <authorList>
            <person name="Zhang G."/>
            <person name="Wei Q."/>
            <person name="Cai L."/>
        </authorList>
    </citation>
    <scope>NUCLEOTIDE SEQUENCE</scope>
    <source>
        <strain evidence="11">E7-10</strain>
    </source>
</reference>
<sequence>MYDRAREFLDRLIQFDTVSRNSNLECVDWIQETLGAAASMALPIPHRIEPKSSLLLRFGPAEPGGIALSGHLDVVPVDGQKWSSDPFCLSERDGKLYGRGTCDMKGFVALAMALASEIDSARLVRPLWLVLTYDEEIGCLAAEEAATTLARQAGTPDIVVVGEPTSMQPVDRHKGISILRLRARGAAAHSSNPDLGAGTIVPVSRFVAAIADYFDERTHQQARGTNDDATTFNAGCLAGGNAVNIVPAETILDFEFREIDDDPDEILRDVRTLADIHIARDLRAAGIEAPVDLERIIWCPSLSPEHNAKATRVASKLSGNAVGDPVAFGTEAGFFQNAGFSAVVCGPGGIEQAHQPDENLSLEQFSIAARFMDALGEHLAR</sequence>
<dbReference type="InterPro" id="IPR001261">
    <property type="entry name" value="ArgE/DapE_CS"/>
</dbReference>
<evidence type="ECO:0000256" key="1">
    <source>
        <dbReference type="ARBA" id="ARBA00001947"/>
    </source>
</evidence>
<dbReference type="RefSeq" id="WP_271088688.1">
    <property type="nucleotide sequence ID" value="NZ_JAPJZH010000003.1"/>
</dbReference>
<protein>
    <submittedName>
        <fullName evidence="11">Acetylornithine deacetylase</fullName>
        <ecNumber evidence="11">3.5.1.16</ecNumber>
    </submittedName>
</protein>
<keyword evidence="5" id="KW-0028">Amino-acid biosynthesis</keyword>
<dbReference type="PROSITE" id="PS00758">
    <property type="entry name" value="ARGE_DAPE_CPG2_1"/>
    <property type="match status" value="1"/>
</dbReference>
<dbReference type="InterPro" id="IPR002933">
    <property type="entry name" value="Peptidase_M20"/>
</dbReference>
<keyword evidence="3" id="KW-0963">Cytoplasm</keyword>
<dbReference type="SUPFAM" id="SSF53187">
    <property type="entry name" value="Zn-dependent exopeptidases"/>
    <property type="match status" value="1"/>
</dbReference>
<dbReference type="GO" id="GO:0008777">
    <property type="term" value="F:acetylornithine deacetylase activity"/>
    <property type="evidence" value="ECO:0007669"/>
    <property type="project" value="UniProtKB-EC"/>
</dbReference>
<evidence type="ECO:0000256" key="2">
    <source>
        <dbReference type="ARBA" id="ARBA00005691"/>
    </source>
</evidence>
<dbReference type="CDD" id="cd03894">
    <property type="entry name" value="M20_ArgE"/>
    <property type="match status" value="1"/>
</dbReference>
<dbReference type="EMBL" id="JAPJZH010000003">
    <property type="protein sequence ID" value="MDA4845124.1"/>
    <property type="molecule type" value="Genomic_DNA"/>
</dbReference>
<evidence type="ECO:0000259" key="10">
    <source>
        <dbReference type="Pfam" id="PF07687"/>
    </source>
</evidence>
<proteinExistence type="inferred from homology"/>
<evidence type="ECO:0000313" key="11">
    <source>
        <dbReference type="EMBL" id="MDA4845124.1"/>
    </source>
</evidence>
<dbReference type="Proteomes" id="UP001148313">
    <property type="component" value="Unassembled WGS sequence"/>
</dbReference>
<evidence type="ECO:0000256" key="8">
    <source>
        <dbReference type="ARBA" id="ARBA00022833"/>
    </source>
</evidence>
<comment type="similarity">
    <text evidence="2">Belongs to the peptidase M20A family. ArgE subfamily.</text>
</comment>
<dbReference type="InterPro" id="IPR036264">
    <property type="entry name" value="Bact_exopeptidase_dim_dom"/>
</dbReference>
<dbReference type="Pfam" id="PF01546">
    <property type="entry name" value="Peptidase_M20"/>
    <property type="match status" value="1"/>
</dbReference>
<keyword evidence="12" id="KW-1185">Reference proteome</keyword>
<feature type="domain" description="Peptidase M20 dimerisation" evidence="10">
    <location>
        <begin position="173"/>
        <end position="275"/>
    </location>
</feature>
<evidence type="ECO:0000256" key="9">
    <source>
        <dbReference type="ARBA" id="ARBA00023285"/>
    </source>
</evidence>
<dbReference type="InterPro" id="IPR050072">
    <property type="entry name" value="Peptidase_M20A"/>
</dbReference>
<evidence type="ECO:0000256" key="4">
    <source>
        <dbReference type="ARBA" id="ARBA00022571"/>
    </source>
</evidence>
<organism evidence="11 12">
    <name type="scientific">Hoeflea poritis</name>
    <dbReference type="NCBI Taxonomy" id="2993659"/>
    <lineage>
        <taxon>Bacteria</taxon>
        <taxon>Pseudomonadati</taxon>
        <taxon>Pseudomonadota</taxon>
        <taxon>Alphaproteobacteria</taxon>
        <taxon>Hyphomicrobiales</taxon>
        <taxon>Rhizobiaceae</taxon>
        <taxon>Hoeflea</taxon>
    </lineage>
</organism>
<evidence type="ECO:0000313" key="12">
    <source>
        <dbReference type="Proteomes" id="UP001148313"/>
    </source>
</evidence>
<keyword evidence="6" id="KW-0479">Metal-binding</keyword>
<name>A0ABT4VKJ9_9HYPH</name>
<dbReference type="Gene3D" id="3.40.630.10">
    <property type="entry name" value="Zn peptidases"/>
    <property type="match status" value="1"/>
</dbReference>
<dbReference type="Gene3D" id="3.30.70.360">
    <property type="match status" value="1"/>
</dbReference>
<dbReference type="EC" id="3.5.1.16" evidence="11"/>
<dbReference type="InterPro" id="IPR011650">
    <property type="entry name" value="Peptidase_M20_dimer"/>
</dbReference>
<evidence type="ECO:0000256" key="6">
    <source>
        <dbReference type="ARBA" id="ARBA00022723"/>
    </source>
</evidence>
<keyword evidence="8" id="KW-0862">Zinc</keyword>
<comment type="cofactor">
    <cofactor evidence="1">
        <name>Zn(2+)</name>
        <dbReference type="ChEBI" id="CHEBI:29105"/>
    </cofactor>
</comment>
<evidence type="ECO:0000256" key="3">
    <source>
        <dbReference type="ARBA" id="ARBA00022490"/>
    </source>
</evidence>